<organism evidence="1 2">
    <name type="scientific">Halarcobacter ebronensis</name>
    <dbReference type="NCBI Taxonomy" id="1462615"/>
    <lineage>
        <taxon>Bacteria</taxon>
        <taxon>Pseudomonadati</taxon>
        <taxon>Campylobacterota</taxon>
        <taxon>Epsilonproteobacteria</taxon>
        <taxon>Campylobacterales</taxon>
        <taxon>Arcobacteraceae</taxon>
        <taxon>Halarcobacter</taxon>
    </lineage>
</organism>
<protein>
    <submittedName>
        <fullName evidence="1">Uncharacterized protein</fullName>
    </submittedName>
</protein>
<sequence>MNKLICIFFLFFNTTIYAYSQMYESDIYYLENNEVLLYKILNWWSNESHENSTEFCFNNLKVRSNKSLNLNYDKKTKILKIYLEEEFADLIYIFENKNDYLKNVYINKNYFKNSKVRSIRKINTISLENISLNQYEKIKKIKNTLAFELEGKIAGLLSFSGKVSFHKNGDFLRPCPQNQNEKFDIVFKILNLKTDEILVEYYLKE</sequence>
<proteinExistence type="predicted"/>
<name>A0A4V1LRH8_9BACT</name>
<dbReference type="EMBL" id="PDKJ01000006">
    <property type="protein sequence ID" value="RXJ68248.1"/>
    <property type="molecule type" value="Genomic_DNA"/>
</dbReference>
<evidence type="ECO:0000313" key="2">
    <source>
        <dbReference type="Proteomes" id="UP000290172"/>
    </source>
</evidence>
<evidence type="ECO:0000313" key="1">
    <source>
        <dbReference type="EMBL" id="RXJ68248.1"/>
    </source>
</evidence>
<comment type="caution">
    <text evidence="1">The sequence shown here is derived from an EMBL/GenBank/DDBJ whole genome shotgun (WGS) entry which is preliminary data.</text>
</comment>
<gene>
    <name evidence="1" type="ORF">CRV08_08320</name>
</gene>
<dbReference type="AlphaFoldDB" id="A0A4V1LRH8"/>
<dbReference type="Proteomes" id="UP000290172">
    <property type="component" value="Unassembled WGS sequence"/>
</dbReference>
<accession>A0A4V1LRH8</accession>
<reference evidence="1 2" key="1">
    <citation type="submission" date="2017-10" db="EMBL/GenBank/DDBJ databases">
        <title>Genomics of the genus Arcobacter.</title>
        <authorList>
            <person name="Perez-Cataluna A."/>
            <person name="Figueras M.J."/>
        </authorList>
    </citation>
    <scope>NUCLEOTIDE SEQUENCE [LARGE SCALE GENOMIC DNA]</scope>
    <source>
        <strain evidence="1 2">CECT 8993</strain>
    </source>
</reference>